<feature type="region of interest" description="Disordered" evidence="1">
    <location>
        <begin position="168"/>
        <end position="232"/>
    </location>
</feature>
<reference evidence="2" key="1">
    <citation type="submission" date="2022-10" db="EMBL/GenBank/DDBJ databases">
        <title>Tapping the CABI collections for fungal endophytes: first genome assemblies for Collariella, Neodidymelliopsis, Ascochyta clinopodiicola, Didymella pomorum, Didymosphaeria variabile, Neocosmospora piperis and Neocucurbitaria cava.</title>
        <authorList>
            <person name="Hill R."/>
        </authorList>
    </citation>
    <scope>NUCLEOTIDE SEQUENCE</scope>
    <source>
        <strain evidence="2">IMI 355082</strain>
    </source>
</reference>
<comment type="caution">
    <text evidence="2">The sequence shown here is derived from an EMBL/GenBank/DDBJ whole genome shotgun (WGS) entry which is preliminary data.</text>
</comment>
<proteinExistence type="predicted"/>
<feature type="compositionally biased region" description="Polar residues" evidence="1">
    <location>
        <begin position="168"/>
        <end position="181"/>
    </location>
</feature>
<dbReference type="PANTHER" id="PTHR38688:SF1">
    <property type="entry name" value="FAD_NAD(P)-BINDING DOMAIN-CONTAINING PROTEIN"/>
    <property type="match status" value="1"/>
</dbReference>
<feature type="compositionally biased region" description="Low complexity" evidence="1">
    <location>
        <begin position="211"/>
        <end position="224"/>
    </location>
</feature>
<evidence type="ECO:0000256" key="1">
    <source>
        <dbReference type="SAM" id="MobiDB-lite"/>
    </source>
</evidence>
<dbReference type="PANTHER" id="PTHR38688">
    <property type="entry name" value="PYR_REDOX_2 DOMAIN-CONTAINING PROTEIN"/>
    <property type="match status" value="1"/>
</dbReference>
<keyword evidence="3" id="KW-1185">Reference proteome</keyword>
<name>A0A9W9CTZ5_9PEZI</name>
<dbReference type="InterPro" id="IPR053275">
    <property type="entry name" value="Agnestin_monoxygenase"/>
</dbReference>
<protein>
    <recommendedName>
        <fullName evidence="4">FAD/NAD(P)-binding domain-containing protein</fullName>
    </recommendedName>
</protein>
<dbReference type="EMBL" id="JAPEVB010000005">
    <property type="protein sequence ID" value="KAJ4388140.1"/>
    <property type="molecule type" value="Genomic_DNA"/>
</dbReference>
<dbReference type="Proteomes" id="UP001140453">
    <property type="component" value="Unassembled WGS sequence"/>
</dbReference>
<sequence length="432" mass="47181">MGSITPPRQFHGPQGWTRMYSSDRKYEAVVVGAGAGGIGVVGNLLDQKKEPILWVDDLFDGGRLNKFYREVPSNTKLKFFTKYAEGVESFRSVAKEASEPNAMSHLLSLDQEKTCHIAQAADLCLMLTKGLTEEKGVFKQQGKVTDASYSNVSTSPHLTQLINNLILTSHPPSQHGQSQYLPPTPHPHQFKSTPAASSYAPALHPSKDRSPLPSHTSIPSTSTPHSPPTKLSIAIPTDKPVQVAVIGASHSAILVLRNLSNLATSTHPQLRIKWFTRHPLRYAEERDGWILRDNTGLKGEVATWARANLEPAKLAASPVGKHLTAITTSHADETETYTRELADCQYVCQAIGYRLNPLPELRVEGKAVTPVCDNTTGGFTAKEDGERLPALYGAGIAFPERVTDPEGNVEYAVGLFKFMNFLKKVTPGWKAG</sequence>
<evidence type="ECO:0008006" key="4">
    <source>
        <dbReference type="Google" id="ProtNLM"/>
    </source>
</evidence>
<organism evidence="2 3">
    <name type="scientific">Gnomoniopsis smithogilvyi</name>
    <dbReference type="NCBI Taxonomy" id="1191159"/>
    <lineage>
        <taxon>Eukaryota</taxon>
        <taxon>Fungi</taxon>
        <taxon>Dikarya</taxon>
        <taxon>Ascomycota</taxon>
        <taxon>Pezizomycotina</taxon>
        <taxon>Sordariomycetes</taxon>
        <taxon>Sordariomycetidae</taxon>
        <taxon>Diaporthales</taxon>
        <taxon>Gnomoniaceae</taxon>
        <taxon>Gnomoniopsis</taxon>
    </lineage>
</organism>
<accession>A0A9W9CTZ5</accession>
<dbReference type="AlphaFoldDB" id="A0A9W9CTZ5"/>
<evidence type="ECO:0000313" key="3">
    <source>
        <dbReference type="Proteomes" id="UP001140453"/>
    </source>
</evidence>
<gene>
    <name evidence="2" type="ORF">N0V93_008745</name>
</gene>
<dbReference type="OrthoDB" id="432536at2759"/>
<evidence type="ECO:0000313" key="2">
    <source>
        <dbReference type="EMBL" id="KAJ4388140.1"/>
    </source>
</evidence>